<evidence type="ECO:0000256" key="8">
    <source>
        <dbReference type="SAM" id="Phobius"/>
    </source>
</evidence>
<evidence type="ECO:0000256" key="2">
    <source>
        <dbReference type="ARBA" id="ARBA00008335"/>
    </source>
</evidence>
<dbReference type="AlphaFoldDB" id="A0A0D1YCQ7"/>
<feature type="transmembrane region" description="Helical" evidence="8">
    <location>
        <begin position="534"/>
        <end position="551"/>
    </location>
</feature>
<gene>
    <name evidence="10" type="ORF">PV08_10004</name>
</gene>
<keyword evidence="7" id="KW-0325">Glycoprotein</keyword>
<evidence type="ECO:0000256" key="4">
    <source>
        <dbReference type="ARBA" id="ARBA00022692"/>
    </source>
</evidence>
<dbReference type="CDD" id="cd17502">
    <property type="entry name" value="MFS_Azr1_MDR_like"/>
    <property type="match status" value="1"/>
</dbReference>
<dbReference type="GO" id="GO:0022857">
    <property type="term" value="F:transmembrane transporter activity"/>
    <property type="evidence" value="ECO:0007669"/>
    <property type="project" value="InterPro"/>
</dbReference>
<feature type="domain" description="Major facilitator superfamily (MFS) profile" evidence="9">
    <location>
        <begin position="66"/>
        <end position="560"/>
    </location>
</feature>
<feature type="transmembrane region" description="Helical" evidence="8">
    <location>
        <begin position="327"/>
        <end position="352"/>
    </location>
</feature>
<feature type="transmembrane region" description="Helical" evidence="8">
    <location>
        <begin position="63"/>
        <end position="88"/>
    </location>
</feature>
<keyword evidence="5 8" id="KW-1133">Transmembrane helix</keyword>
<keyword evidence="6 8" id="KW-0472">Membrane</keyword>
<dbReference type="PANTHER" id="PTHR23501">
    <property type="entry name" value="MAJOR FACILITATOR SUPERFAMILY"/>
    <property type="match status" value="1"/>
</dbReference>
<evidence type="ECO:0000313" key="11">
    <source>
        <dbReference type="Proteomes" id="UP000053328"/>
    </source>
</evidence>
<feature type="transmembrane region" description="Helical" evidence="8">
    <location>
        <begin position="461"/>
        <end position="478"/>
    </location>
</feature>
<evidence type="ECO:0000259" key="9">
    <source>
        <dbReference type="PROSITE" id="PS50850"/>
    </source>
</evidence>
<evidence type="ECO:0000256" key="7">
    <source>
        <dbReference type="ARBA" id="ARBA00023180"/>
    </source>
</evidence>
<dbReference type="Pfam" id="PF07690">
    <property type="entry name" value="MFS_1"/>
    <property type="match status" value="1"/>
</dbReference>
<dbReference type="Proteomes" id="UP000053328">
    <property type="component" value="Unassembled WGS sequence"/>
</dbReference>
<dbReference type="HOGENOM" id="CLU_000960_22_0_1"/>
<dbReference type="VEuPathDB" id="FungiDB:PV08_10004"/>
<dbReference type="PANTHER" id="PTHR23501:SF187">
    <property type="entry name" value="MAJOR FACILITATOR SUPERFAMILY (MFS) PROFILE DOMAIN-CONTAINING PROTEIN"/>
    <property type="match status" value="1"/>
</dbReference>
<feature type="transmembrane region" description="Helical" evidence="8">
    <location>
        <begin position="100"/>
        <end position="119"/>
    </location>
</feature>
<keyword evidence="3" id="KW-0813">Transport</keyword>
<dbReference type="Gene3D" id="1.20.1250.20">
    <property type="entry name" value="MFS general substrate transporter like domains"/>
    <property type="match status" value="1"/>
</dbReference>
<name>A0A0D1YCQ7_9EURO</name>
<accession>A0A0D1YCQ7</accession>
<protein>
    <recommendedName>
        <fullName evidence="9">Major facilitator superfamily (MFS) profile domain-containing protein</fullName>
    </recommendedName>
</protein>
<comment type="similarity">
    <text evidence="2">Belongs to the major facilitator superfamily.</text>
</comment>
<feature type="transmembrane region" description="Helical" evidence="8">
    <location>
        <begin position="131"/>
        <end position="150"/>
    </location>
</feature>
<keyword evidence="4 8" id="KW-0812">Transmembrane</keyword>
<dbReference type="PROSITE" id="PS50850">
    <property type="entry name" value="MFS"/>
    <property type="match status" value="1"/>
</dbReference>
<evidence type="ECO:0000256" key="5">
    <source>
        <dbReference type="ARBA" id="ARBA00022989"/>
    </source>
</evidence>
<organism evidence="10 11">
    <name type="scientific">Exophiala spinifera</name>
    <dbReference type="NCBI Taxonomy" id="91928"/>
    <lineage>
        <taxon>Eukaryota</taxon>
        <taxon>Fungi</taxon>
        <taxon>Dikarya</taxon>
        <taxon>Ascomycota</taxon>
        <taxon>Pezizomycotina</taxon>
        <taxon>Eurotiomycetes</taxon>
        <taxon>Chaetothyriomycetidae</taxon>
        <taxon>Chaetothyriales</taxon>
        <taxon>Herpotrichiellaceae</taxon>
        <taxon>Exophiala</taxon>
    </lineage>
</organism>
<evidence type="ECO:0000256" key="1">
    <source>
        <dbReference type="ARBA" id="ARBA00004141"/>
    </source>
</evidence>
<comment type="subcellular location">
    <subcellularLocation>
        <location evidence="1">Membrane</location>
        <topology evidence="1">Multi-pass membrane protein</topology>
    </subcellularLocation>
</comment>
<feature type="transmembrane region" description="Helical" evidence="8">
    <location>
        <begin position="364"/>
        <end position="386"/>
    </location>
</feature>
<evidence type="ECO:0000313" key="10">
    <source>
        <dbReference type="EMBL" id="KIW12726.1"/>
    </source>
</evidence>
<sequence length="584" mass="63546">MNLTDVDTASAGILPTIQLSESQMSYELSKADEAMTSKAEEGRVASDQISKKASPSFKPNARFWAIMATLCVVGLLAAFENTVVAIALPIISEELHLGENYVWVTNVFFLTSAAVQPLFGQLANIFGRRWLTMTIVAFFVVGSGLCGGATNGATLIAGRAIQGIGSGGVSMIIDVIVSDLVPLRERGNYIAIVLSVYFVGTCIGPLVGGVIVDQTTWRWVFYLNLPVGGVAMVMIFVFLQVKYDKKMTLFQKLKRIDYGGNILLIGSTVSVLYALTYGGTKYKWSHWSILLPLLLGSLGLLSFIGYETTSWPTEPVVPPRLFATRTSAIVFAVTFLNSANLYWVLFFLPVYFQAVLLASPTRSGVYLIPIIVIAVPTAIVAVLLLTKFGRYKPLHLFGFAVSTLGLGLMTPLDKHSSTAEWVIISVVAGGGSGFVLNTLLPAAQAGLPESDQAATTAAWSFIRSFGSIWGVAIPAVIFNNRFNELARRLPDRTLRGQLGHGRAYQYASSHFVKSFGSPVTETLITTYSLALRRVWEVSIVVSGLAFVLALFEKEIKLRTELDTEYGMEEHKDRNRTVDSPLGIC</sequence>
<feature type="transmembrane region" description="Helical" evidence="8">
    <location>
        <begin position="421"/>
        <end position="440"/>
    </location>
</feature>
<dbReference type="GO" id="GO:0005886">
    <property type="term" value="C:plasma membrane"/>
    <property type="evidence" value="ECO:0007669"/>
    <property type="project" value="TreeGrafter"/>
</dbReference>
<evidence type="ECO:0000256" key="6">
    <source>
        <dbReference type="ARBA" id="ARBA00023136"/>
    </source>
</evidence>
<dbReference type="InterPro" id="IPR036259">
    <property type="entry name" value="MFS_trans_sf"/>
</dbReference>
<dbReference type="GeneID" id="27337087"/>
<feature type="transmembrane region" description="Helical" evidence="8">
    <location>
        <begin position="393"/>
        <end position="409"/>
    </location>
</feature>
<feature type="transmembrane region" description="Helical" evidence="8">
    <location>
        <begin position="260"/>
        <end position="278"/>
    </location>
</feature>
<dbReference type="InterPro" id="IPR020846">
    <property type="entry name" value="MFS_dom"/>
</dbReference>
<reference evidence="10 11" key="1">
    <citation type="submission" date="2015-01" db="EMBL/GenBank/DDBJ databases">
        <title>The Genome Sequence of Exophiala spinifera CBS89968.</title>
        <authorList>
            <consortium name="The Broad Institute Genomics Platform"/>
            <person name="Cuomo C."/>
            <person name="de Hoog S."/>
            <person name="Gorbushina A."/>
            <person name="Stielow B."/>
            <person name="Teixiera M."/>
            <person name="Abouelleil A."/>
            <person name="Chapman S.B."/>
            <person name="Priest M."/>
            <person name="Young S.K."/>
            <person name="Wortman J."/>
            <person name="Nusbaum C."/>
            <person name="Birren B."/>
        </authorList>
    </citation>
    <scope>NUCLEOTIDE SEQUENCE [LARGE SCALE GENOMIC DNA]</scope>
    <source>
        <strain evidence="10 11">CBS 89968</strain>
    </source>
</reference>
<feature type="transmembrane region" description="Helical" evidence="8">
    <location>
        <begin position="156"/>
        <end position="177"/>
    </location>
</feature>
<keyword evidence="11" id="KW-1185">Reference proteome</keyword>
<feature type="transmembrane region" description="Helical" evidence="8">
    <location>
        <begin position="219"/>
        <end position="239"/>
    </location>
</feature>
<dbReference type="EMBL" id="KN847498">
    <property type="protein sequence ID" value="KIW12726.1"/>
    <property type="molecule type" value="Genomic_DNA"/>
</dbReference>
<dbReference type="Gene3D" id="1.20.1720.10">
    <property type="entry name" value="Multidrug resistance protein D"/>
    <property type="match status" value="1"/>
</dbReference>
<dbReference type="RefSeq" id="XP_016232942.1">
    <property type="nucleotide sequence ID" value="XM_016384319.1"/>
</dbReference>
<dbReference type="InterPro" id="IPR011701">
    <property type="entry name" value="MFS"/>
</dbReference>
<dbReference type="OrthoDB" id="10021397at2759"/>
<feature type="transmembrane region" description="Helical" evidence="8">
    <location>
        <begin position="284"/>
        <end position="306"/>
    </location>
</feature>
<proteinExistence type="inferred from homology"/>
<feature type="transmembrane region" description="Helical" evidence="8">
    <location>
        <begin position="189"/>
        <end position="207"/>
    </location>
</feature>
<dbReference type="PRINTS" id="PR01036">
    <property type="entry name" value="TCRTETB"/>
</dbReference>
<evidence type="ECO:0000256" key="3">
    <source>
        <dbReference type="ARBA" id="ARBA00022448"/>
    </source>
</evidence>
<dbReference type="SUPFAM" id="SSF103473">
    <property type="entry name" value="MFS general substrate transporter"/>
    <property type="match status" value="1"/>
</dbReference>